<name>A0A6I8TBM6_AEDAE</name>
<dbReference type="InParanoid" id="A0A6I8TBM6"/>
<dbReference type="GO" id="GO:0006044">
    <property type="term" value="P:N-acetylglucosamine metabolic process"/>
    <property type="evidence" value="ECO:0007669"/>
    <property type="project" value="TreeGrafter"/>
</dbReference>
<dbReference type="AlphaFoldDB" id="A0A6I8TBM6"/>
<evidence type="ECO:0000313" key="1">
    <source>
        <dbReference type="EnsemblMetazoa" id="AAEL005535-PB"/>
    </source>
</evidence>
<protein>
    <submittedName>
        <fullName evidence="1">Uncharacterized protein</fullName>
    </submittedName>
</protein>
<reference evidence="1 2" key="1">
    <citation type="submission" date="2017-06" db="EMBL/GenBank/DDBJ databases">
        <title>Aedes aegypti genome working group (AGWG) sequencing and assembly.</title>
        <authorList>
            <consortium name="Aedes aegypti Genome Working Group (AGWG)"/>
            <person name="Matthews B.J."/>
        </authorList>
    </citation>
    <scope>NUCLEOTIDE SEQUENCE [LARGE SCALE GENOMIC DNA]</scope>
    <source>
        <strain evidence="1 2">LVP_AGWG</strain>
    </source>
</reference>
<dbReference type="OrthoDB" id="6474464at2759"/>
<dbReference type="FunCoup" id="A0A6I8TBM6">
    <property type="interactions" value="66"/>
</dbReference>
<dbReference type="PANTHER" id="PTHR12224">
    <property type="entry name" value="BETA-1,4-MANNOSYL-GLYCOPROTEIN BETA-1,4-N-ACETYLGLUCOSAMINYL-TRANSFERASE"/>
    <property type="match status" value="1"/>
</dbReference>
<keyword evidence="2" id="KW-1185">Reference proteome</keyword>
<sequence length="541" mass="62287">MYLTSKRLDVKLFLWGLFLLQIFLISVFLAFGSLLAASSSIQQDDQSPGARNRSQPRSAAWFDVKFVNNQSSSESPSQTAAIEGRQKVVGGGHIRHPRFRPLQLKTIAKPDDYTKYYRPIHYHDGYREHTHLCFIEGTHFPTAKPKKKTPPTAPGRQPVGPITNETDFEAGELDVVVVTEGTEDEEDNDMDNEVLVDGRCRCLPEWHGPDCGLPEVLWRAFIASRIPPRNQTAAPRKVPKNVFYIIDANFISVELLEIQIMELLDVVSLFVLCDRQLPVADGVKSETYTIGPHVMSTDFLKANLDKILLLEDPTCSGRNVFRKMKKFVRKSDMHVEDVLLYSQTDEILNRRAVNYFRWYDNWPHPVRFRLKYTVFGFFWQHPKSTFIGGAACQLSTVDEAFRSDPEALLRIEKPVMLIGDLNHYGGWYCQHCYQLIDIVKYLEFITLVNTNTSASIIRANQSSSYLPDPKKSTVMNVEYIQNLIASGKYFDDKTILTKLQRHVDKYYAPEYVHKNSWRFDNIVINLFARWEDSVIDDEYFS</sequence>
<dbReference type="EnsemblMetazoa" id="AAEL005535-RB">
    <property type="protein sequence ID" value="AAEL005535-PB"/>
    <property type="gene ID" value="AAEL005535"/>
</dbReference>
<dbReference type="Pfam" id="PF04724">
    <property type="entry name" value="Glyco_transf_17"/>
    <property type="match status" value="1"/>
</dbReference>
<dbReference type="PANTHER" id="PTHR12224:SF0">
    <property type="entry name" value="BETA-1,4-MANNOSYL-GLYCOPROTEIN 4-BETA-N-ACETYLGLUCOSAMINYLTRANSFERASE"/>
    <property type="match status" value="1"/>
</dbReference>
<proteinExistence type="predicted"/>
<dbReference type="InterPro" id="IPR006813">
    <property type="entry name" value="Glyco_trans_17"/>
</dbReference>
<dbReference type="Proteomes" id="UP000008820">
    <property type="component" value="Chromosome 2"/>
</dbReference>
<dbReference type="GO" id="GO:0003830">
    <property type="term" value="F:beta-1,4-mannosylglycoprotein 4-beta-N-acetylglucosaminyltransferase activity"/>
    <property type="evidence" value="ECO:0007669"/>
    <property type="project" value="InterPro"/>
</dbReference>
<gene>
    <name evidence="1" type="primary">5566942</name>
</gene>
<reference evidence="1" key="2">
    <citation type="submission" date="2020-05" db="UniProtKB">
        <authorList>
            <consortium name="EnsemblMetazoa"/>
        </authorList>
    </citation>
    <scope>IDENTIFICATION</scope>
    <source>
        <strain evidence="1">LVP_AGWG</strain>
    </source>
</reference>
<organism evidence="1 2">
    <name type="scientific">Aedes aegypti</name>
    <name type="common">Yellowfever mosquito</name>
    <name type="synonym">Culex aegypti</name>
    <dbReference type="NCBI Taxonomy" id="7159"/>
    <lineage>
        <taxon>Eukaryota</taxon>
        <taxon>Metazoa</taxon>
        <taxon>Ecdysozoa</taxon>
        <taxon>Arthropoda</taxon>
        <taxon>Hexapoda</taxon>
        <taxon>Insecta</taxon>
        <taxon>Pterygota</taxon>
        <taxon>Neoptera</taxon>
        <taxon>Endopterygota</taxon>
        <taxon>Diptera</taxon>
        <taxon>Nematocera</taxon>
        <taxon>Culicoidea</taxon>
        <taxon>Culicidae</taxon>
        <taxon>Culicinae</taxon>
        <taxon>Aedini</taxon>
        <taxon>Aedes</taxon>
        <taxon>Stegomyia</taxon>
    </lineage>
</organism>
<dbReference type="GO" id="GO:0016020">
    <property type="term" value="C:membrane"/>
    <property type="evidence" value="ECO:0007669"/>
    <property type="project" value="InterPro"/>
</dbReference>
<accession>A0A6I8TBM6</accession>
<evidence type="ECO:0000313" key="2">
    <source>
        <dbReference type="Proteomes" id="UP000008820"/>
    </source>
</evidence>